<keyword evidence="2" id="KW-1185">Reference proteome</keyword>
<proteinExistence type="predicted"/>
<gene>
    <name evidence="1" type="ORF">OL497_04150</name>
</gene>
<evidence type="ECO:0000313" key="1">
    <source>
        <dbReference type="EMBL" id="MCW3483068.1"/>
    </source>
</evidence>
<reference evidence="1 2" key="1">
    <citation type="submission" date="2022-10" db="EMBL/GenBank/DDBJ databases">
        <title>Chitinophaga nivalis PC15 sp. nov., isolated from Pyeongchang county, South Korea.</title>
        <authorList>
            <person name="Trinh H.N."/>
        </authorList>
    </citation>
    <scope>NUCLEOTIDE SEQUENCE [LARGE SCALE GENOMIC DNA]</scope>
    <source>
        <strain evidence="1 2">PC14</strain>
    </source>
</reference>
<dbReference type="RefSeq" id="WP_264728026.1">
    <property type="nucleotide sequence ID" value="NZ_JAPDNR010000001.1"/>
</dbReference>
<accession>A0ABT3IGH3</accession>
<dbReference type="Proteomes" id="UP001207742">
    <property type="component" value="Unassembled WGS sequence"/>
</dbReference>
<protein>
    <submittedName>
        <fullName evidence="1">Polymer-forming cytoskeletal protein</fullName>
    </submittedName>
</protein>
<evidence type="ECO:0000313" key="2">
    <source>
        <dbReference type="Proteomes" id="UP001207742"/>
    </source>
</evidence>
<comment type="caution">
    <text evidence="1">The sequence shown here is derived from an EMBL/GenBank/DDBJ whole genome shotgun (WGS) entry which is preliminary data.</text>
</comment>
<dbReference type="EMBL" id="JAPDNS010000001">
    <property type="protein sequence ID" value="MCW3483068.1"/>
    <property type="molecule type" value="Genomic_DNA"/>
</dbReference>
<sequence>MEKKFRLISCKDANAQYHIAALIYESEEMFFDIIADTDYFYIHEGDLALTDHLILDTDTLPDTPDGQRIQGYIVTGNLTVAGSILNETGDYGPALYVAGDVHCRSLLIGGSPVHVTGNITAEEMILLHYNHGWMQCGGTLTAPVFIAEDYHFTPTVPPVTTFYYHDNDPEMPAANHCTEGEEDDDEIAVGLRTLLHNPLTTTFEELRRDLAAGEYVLRATVQDAAYWQRKVKSNWQDLKRVPPEMRTHELCMMALHGYVGALAYFPAALLDASLVAYAVEKDGKALRYLPEEYITRELCYLGAAHGAMLKHDIPEAFYEPELLLLAIRRADHQMEAVPVQWITEDLLVEYVKIGRGAFLDHYCEKAGISKKRVLERVIADGIQFLEPVFGWHLSAITYRYAADLYNNNIFQPEWTAITEKHARKIARLTITE</sequence>
<name>A0ABT3IGH3_9BACT</name>
<organism evidence="1 2">
    <name type="scientific">Chitinophaga nivalis</name>
    <dbReference type="NCBI Taxonomy" id="2991709"/>
    <lineage>
        <taxon>Bacteria</taxon>
        <taxon>Pseudomonadati</taxon>
        <taxon>Bacteroidota</taxon>
        <taxon>Chitinophagia</taxon>
        <taxon>Chitinophagales</taxon>
        <taxon>Chitinophagaceae</taxon>
        <taxon>Chitinophaga</taxon>
    </lineage>
</organism>